<dbReference type="PANTHER" id="PTHR11430">
    <property type="entry name" value="LIPOCALIN"/>
    <property type="match status" value="1"/>
</dbReference>
<keyword evidence="7" id="KW-0325">Glycoprotein</keyword>
<gene>
    <name evidence="10" type="ORF">J0S82_007726</name>
</gene>
<dbReference type="OrthoDB" id="9048943at2759"/>
<proteinExistence type="inferred from homology"/>
<dbReference type="Proteomes" id="UP000700334">
    <property type="component" value="Unassembled WGS sequence"/>
</dbReference>
<dbReference type="EMBL" id="JAGFMF010011785">
    <property type="protein sequence ID" value="KAG8512781.1"/>
    <property type="molecule type" value="Genomic_DNA"/>
</dbReference>
<protein>
    <submittedName>
        <fullName evidence="10">Neutrophil gelatinase-associated lipocalin</fullName>
    </submittedName>
</protein>
<dbReference type="SUPFAM" id="SSF50814">
    <property type="entry name" value="Lipocalins"/>
    <property type="match status" value="1"/>
</dbReference>
<evidence type="ECO:0000256" key="1">
    <source>
        <dbReference type="ARBA" id="ARBA00004613"/>
    </source>
</evidence>
<dbReference type="Pfam" id="PF00061">
    <property type="entry name" value="Lipocalin"/>
    <property type="match status" value="2"/>
</dbReference>
<evidence type="ECO:0000256" key="7">
    <source>
        <dbReference type="ARBA" id="ARBA00023180"/>
    </source>
</evidence>
<comment type="similarity">
    <text evidence="2">Belongs to the calycin superfamily. Lipocalin family.</text>
</comment>
<dbReference type="AlphaFoldDB" id="A0A8J6DLQ1"/>
<sequence length="240" mass="26935">APPRPSRCLPAAPAVETMPRGLLWLGLCLLAALRTQAQDATLAANRVPAPPLLRVPLQPDFQGDQGKWYVLGLAGNNFRREDQGRVKMYATIYQLQEDESYNVTSILLRGQRCDYWVRSFVPSFQPGQFNLGNISQYPDLRSYTVRVASTDYTQFAMVFFKKRDRRREHFKTTLYGGSSSPTSEVQLLATLGLGRTKELTPELKERFIRFAKSLGLTDDHIVFPVPIGKARGRGGGTWGP</sequence>
<keyword evidence="11" id="KW-1185">Reference proteome</keyword>
<feature type="domain" description="Lipocalin/cytosolic fatty-acid binding" evidence="9">
    <location>
        <begin position="193"/>
        <end position="225"/>
    </location>
</feature>
<keyword evidence="6" id="KW-1015">Disulfide bond</keyword>
<comment type="subcellular location">
    <subcellularLocation>
        <location evidence="1">Secreted</location>
    </subcellularLocation>
</comment>
<comment type="caution">
    <text evidence="10">The sequence shown here is derived from an EMBL/GenBank/DDBJ whole genome shotgun (WGS) entry which is preliminary data.</text>
</comment>
<dbReference type="Gene3D" id="2.40.128.20">
    <property type="match status" value="1"/>
</dbReference>
<name>A0A8J6DLQ1_GALPY</name>
<dbReference type="PANTHER" id="PTHR11430:SF13">
    <property type="entry name" value="NEUTROPHIL GELATINASE-ASSOCIATED LIPOCALIN"/>
    <property type="match status" value="1"/>
</dbReference>
<keyword evidence="5 8" id="KW-0732">Signal</keyword>
<dbReference type="GO" id="GO:0005615">
    <property type="term" value="C:extracellular space"/>
    <property type="evidence" value="ECO:0007669"/>
    <property type="project" value="TreeGrafter"/>
</dbReference>
<evidence type="ECO:0000259" key="9">
    <source>
        <dbReference type="Pfam" id="PF00061"/>
    </source>
</evidence>
<evidence type="ECO:0000256" key="3">
    <source>
        <dbReference type="ARBA" id="ARBA00022448"/>
    </source>
</evidence>
<evidence type="ECO:0000313" key="11">
    <source>
        <dbReference type="Proteomes" id="UP000700334"/>
    </source>
</evidence>
<accession>A0A8J6DLQ1</accession>
<evidence type="ECO:0000256" key="4">
    <source>
        <dbReference type="ARBA" id="ARBA00022525"/>
    </source>
</evidence>
<dbReference type="GO" id="GO:0036094">
    <property type="term" value="F:small molecule binding"/>
    <property type="evidence" value="ECO:0007669"/>
    <property type="project" value="InterPro"/>
</dbReference>
<evidence type="ECO:0000313" key="10">
    <source>
        <dbReference type="EMBL" id="KAG8512781.1"/>
    </source>
</evidence>
<feature type="signal peptide" evidence="8">
    <location>
        <begin position="1"/>
        <end position="37"/>
    </location>
</feature>
<evidence type="ECO:0000256" key="5">
    <source>
        <dbReference type="ARBA" id="ARBA00022729"/>
    </source>
</evidence>
<keyword evidence="4" id="KW-0964">Secreted</keyword>
<dbReference type="PRINTS" id="PR01275">
    <property type="entry name" value="NGELATINASE"/>
</dbReference>
<dbReference type="InterPro" id="IPR012674">
    <property type="entry name" value="Calycin"/>
</dbReference>
<feature type="non-terminal residue" evidence="10">
    <location>
        <position position="240"/>
    </location>
</feature>
<evidence type="ECO:0000256" key="6">
    <source>
        <dbReference type="ARBA" id="ARBA00023157"/>
    </source>
</evidence>
<dbReference type="InterPro" id="IPR002345">
    <property type="entry name" value="Lipocalin"/>
</dbReference>
<organism evidence="10 11">
    <name type="scientific">Galemys pyrenaicus</name>
    <name type="common">Iberian desman</name>
    <name type="synonym">Pyrenean desman</name>
    <dbReference type="NCBI Taxonomy" id="202257"/>
    <lineage>
        <taxon>Eukaryota</taxon>
        <taxon>Metazoa</taxon>
        <taxon>Chordata</taxon>
        <taxon>Craniata</taxon>
        <taxon>Vertebrata</taxon>
        <taxon>Euteleostomi</taxon>
        <taxon>Mammalia</taxon>
        <taxon>Eutheria</taxon>
        <taxon>Laurasiatheria</taxon>
        <taxon>Eulipotyphla</taxon>
        <taxon>Talpidae</taxon>
        <taxon>Galemys</taxon>
    </lineage>
</organism>
<feature type="chain" id="PRO_5035246922" evidence="8">
    <location>
        <begin position="38"/>
        <end position="240"/>
    </location>
</feature>
<keyword evidence="3" id="KW-0813">Transport</keyword>
<dbReference type="InterPro" id="IPR003087">
    <property type="entry name" value="LCN2/LCN12"/>
</dbReference>
<evidence type="ECO:0000256" key="2">
    <source>
        <dbReference type="ARBA" id="ARBA00006889"/>
    </source>
</evidence>
<dbReference type="InterPro" id="IPR000566">
    <property type="entry name" value="Lipocln_cytosolic_FA-bd_dom"/>
</dbReference>
<evidence type="ECO:0000256" key="8">
    <source>
        <dbReference type="SAM" id="SignalP"/>
    </source>
</evidence>
<reference evidence="10" key="1">
    <citation type="journal article" date="2021" name="Evol. Appl.">
        <title>The genome of the Pyrenean desman and the effects of bottlenecks and inbreeding on the genomic landscape of an endangered species.</title>
        <authorList>
            <person name="Escoda L."/>
            <person name="Castresana J."/>
        </authorList>
    </citation>
    <scope>NUCLEOTIDE SEQUENCE</scope>
    <source>
        <strain evidence="10">IBE-C5619</strain>
    </source>
</reference>
<feature type="domain" description="Lipocalin/cytosolic fatty-acid binding" evidence="9">
    <location>
        <begin position="65"/>
        <end position="186"/>
    </location>
</feature>